<evidence type="ECO:0000259" key="14">
    <source>
        <dbReference type="Pfam" id="PF12627"/>
    </source>
</evidence>
<evidence type="ECO:0000256" key="2">
    <source>
        <dbReference type="ARBA" id="ARBA00022679"/>
    </source>
</evidence>
<dbReference type="Pfam" id="PF13735">
    <property type="entry name" value="tRNA_NucTran2_2"/>
    <property type="match status" value="1"/>
</dbReference>
<dbReference type="InterPro" id="IPR003607">
    <property type="entry name" value="HD/PDEase_dom"/>
</dbReference>
<keyword evidence="10 11" id="KW-0694">RNA-binding</keyword>
<dbReference type="GO" id="GO:0046872">
    <property type="term" value="F:metal ion binding"/>
    <property type="evidence" value="ECO:0007669"/>
    <property type="project" value="UniProtKB-KW"/>
</dbReference>
<dbReference type="GO" id="GO:0016779">
    <property type="term" value="F:nucleotidyltransferase activity"/>
    <property type="evidence" value="ECO:0007669"/>
    <property type="project" value="UniProtKB-KW"/>
</dbReference>
<feature type="domain" description="tRNA nucleotidyltransferase/poly(A) polymerase RNA and SrmB- binding" evidence="14">
    <location>
        <begin position="182"/>
        <end position="240"/>
    </location>
</feature>
<dbReference type="Proteomes" id="UP001144110">
    <property type="component" value="Unassembled WGS sequence"/>
</dbReference>
<comment type="caution">
    <text evidence="16">The sequence shown here is derived from an EMBL/GenBank/DDBJ whole genome shotgun (WGS) entry which is preliminary data.</text>
</comment>
<dbReference type="Gene3D" id="1.10.246.80">
    <property type="match status" value="1"/>
</dbReference>
<accession>A0AAE3TG87</accession>
<keyword evidence="3" id="KW-0819">tRNA processing</keyword>
<evidence type="ECO:0000256" key="4">
    <source>
        <dbReference type="ARBA" id="ARBA00022695"/>
    </source>
</evidence>
<dbReference type="GO" id="GO:0042245">
    <property type="term" value="P:RNA repair"/>
    <property type="evidence" value="ECO:0007669"/>
    <property type="project" value="UniProtKB-KW"/>
</dbReference>
<keyword evidence="6" id="KW-0547">Nucleotide-binding</keyword>
<dbReference type="SUPFAM" id="SSF81301">
    <property type="entry name" value="Nucleotidyltransferase"/>
    <property type="match status" value="1"/>
</dbReference>
<dbReference type="PANTHER" id="PTHR47545:SF1">
    <property type="entry name" value="MULTIFUNCTIONAL CCA PROTEIN"/>
    <property type="match status" value="1"/>
</dbReference>
<evidence type="ECO:0000313" key="16">
    <source>
        <dbReference type="EMBL" id="MDF2954358.1"/>
    </source>
</evidence>
<comment type="similarity">
    <text evidence="11">Belongs to the tRNA nucleotidyltransferase/poly(A) polymerase family.</text>
</comment>
<dbReference type="CDD" id="cd00077">
    <property type="entry name" value="HDc"/>
    <property type="match status" value="1"/>
</dbReference>
<evidence type="ECO:0000256" key="6">
    <source>
        <dbReference type="ARBA" id="ARBA00022741"/>
    </source>
</evidence>
<evidence type="ECO:0000256" key="9">
    <source>
        <dbReference type="ARBA" id="ARBA00022842"/>
    </source>
</evidence>
<sequence>MLLEFDETLRESLFNLLNFPLKEKELIISFLRKFKHREDFYLTGGTVRSLFISEKTTDLDFTVKKEVISLVLFAKDFLKYHFVPLAPELGIYRLAKGENTIDFTAFRGETIEEDLKKRDFTFNAMAIPVKSLFENKFIVLDPCSGYRDLKGSVIRAIGEENITEDPLRILRGYRFFAYGYGKIEENTRRIFCLHKHKINLCAKERILQELLYILNTFKTFETFKLMDEDNILTEIFPYLEKTRGVPQPSFHHLDVAGHLLESLKWAEEILKDPEKYLGMKKIEEMKDINFIVSVKLASLFHDLGKAFTFDIKDRITFYGHEKVSAELFKEMAERLKCKKDLINRIYILIKNHMRPFHLLNEKEKGRLTLRAKRNLIRDVPYLKELFIVCMADSLASQGPDKEPDYEERLKLFFYELFELKEQIERESKKKRIITGDDLIELGFKPGPIFKEILQDVEIQILEKRFKSKEEILGYIKEKYGKEKL</sequence>
<dbReference type="Pfam" id="PF12627">
    <property type="entry name" value="PolyA_pol_RNAbd"/>
    <property type="match status" value="1"/>
</dbReference>
<organism evidence="16 17">
    <name type="scientific">Candidatus Thermodesulfobacterium syntrophicum</name>
    <dbReference type="NCBI Taxonomy" id="3060442"/>
    <lineage>
        <taxon>Bacteria</taxon>
        <taxon>Pseudomonadati</taxon>
        <taxon>Thermodesulfobacteriota</taxon>
        <taxon>Thermodesulfobacteria</taxon>
        <taxon>Thermodesulfobacteriales</taxon>
        <taxon>Thermodesulfobacteriaceae</taxon>
        <taxon>Thermodesulfobacterium</taxon>
    </lineage>
</organism>
<evidence type="ECO:0000256" key="8">
    <source>
        <dbReference type="ARBA" id="ARBA00022840"/>
    </source>
</evidence>
<evidence type="ECO:0000256" key="10">
    <source>
        <dbReference type="ARBA" id="ARBA00022884"/>
    </source>
</evidence>
<feature type="domain" description="HD" evidence="13">
    <location>
        <begin position="256"/>
        <end position="395"/>
    </location>
</feature>
<comment type="cofactor">
    <cofactor evidence="1">
        <name>Mg(2+)</name>
        <dbReference type="ChEBI" id="CHEBI:18420"/>
    </cofactor>
</comment>
<keyword evidence="2 11" id="KW-0808">Transferase</keyword>
<dbReference type="AlphaFoldDB" id="A0AAE3TG87"/>
<dbReference type="EMBL" id="JAPHEG010000010">
    <property type="protein sequence ID" value="MDF2954358.1"/>
    <property type="molecule type" value="Genomic_DNA"/>
</dbReference>
<feature type="domain" description="Poly A polymerase head" evidence="12">
    <location>
        <begin position="40"/>
        <end position="155"/>
    </location>
</feature>
<reference evidence="16" key="1">
    <citation type="submission" date="2022-11" db="EMBL/GenBank/DDBJ databases">
        <title>Candidatus Alkanophaga archaea from heated hydrothermal vent sediment oxidize petroleum alkanes.</title>
        <authorList>
            <person name="Zehnle H."/>
            <person name="Laso-Perez R."/>
            <person name="Lipp J."/>
            <person name="Teske A."/>
            <person name="Wegener G."/>
        </authorList>
    </citation>
    <scope>NUCLEOTIDE SEQUENCE</scope>
    <source>
        <strain evidence="16">MCA70</strain>
    </source>
</reference>
<dbReference type="GO" id="GO:0008033">
    <property type="term" value="P:tRNA processing"/>
    <property type="evidence" value="ECO:0007669"/>
    <property type="project" value="UniProtKB-KW"/>
</dbReference>
<dbReference type="Gene3D" id="1.10.3090.10">
    <property type="entry name" value="cca-adding enzyme, domain 2"/>
    <property type="match status" value="1"/>
</dbReference>
<evidence type="ECO:0000256" key="1">
    <source>
        <dbReference type="ARBA" id="ARBA00001946"/>
    </source>
</evidence>
<name>A0AAE3TG87_9BACT</name>
<keyword evidence="7" id="KW-0692">RNA repair</keyword>
<evidence type="ECO:0000259" key="13">
    <source>
        <dbReference type="Pfam" id="PF01966"/>
    </source>
</evidence>
<evidence type="ECO:0000256" key="11">
    <source>
        <dbReference type="RuleBase" id="RU003953"/>
    </source>
</evidence>
<feature type="domain" description="CCA-adding enzyme C-terminal" evidence="15">
    <location>
        <begin position="425"/>
        <end position="472"/>
    </location>
</feature>
<evidence type="ECO:0000313" key="17">
    <source>
        <dbReference type="Proteomes" id="UP001144110"/>
    </source>
</evidence>
<evidence type="ECO:0000256" key="5">
    <source>
        <dbReference type="ARBA" id="ARBA00022723"/>
    </source>
</evidence>
<dbReference type="PANTHER" id="PTHR47545">
    <property type="entry name" value="MULTIFUNCTIONAL CCA PROTEIN"/>
    <property type="match status" value="1"/>
</dbReference>
<evidence type="ECO:0000256" key="3">
    <source>
        <dbReference type="ARBA" id="ARBA00022694"/>
    </source>
</evidence>
<gene>
    <name evidence="16" type="ORF">OD816_001603</name>
</gene>
<dbReference type="Pfam" id="PF01966">
    <property type="entry name" value="HD"/>
    <property type="match status" value="1"/>
</dbReference>
<keyword evidence="9" id="KW-0460">Magnesium</keyword>
<dbReference type="InterPro" id="IPR032810">
    <property type="entry name" value="CCA-adding_enz_C"/>
</dbReference>
<dbReference type="Pfam" id="PF01743">
    <property type="entry name" value="PolyA_pol"/>
    <property type="match status" value="1"/>
</dbReference>
<dbReference type="InterPro" id="IPR032828">
    <property type="entry name" value="PolyA_RNA-bd"/>
</dbReference>
<dbReference type="GO" id="GO:0003723">
    <property type="term" value="F:RNA binding"/>
    <property type="evidence" value="ECO:0007669"/>
    <property type="project" value="UniProtKB-KW"/>
</dbReference>
<dbReference type="InterPro" id="IPR050124">
    <property type="entry name" value="tRNA_CCA-adding_enzyme"/>
</dbReference>
<evidence type="ECO:0000259" key="15">
    <source>
        <dbReference type="Pfam" id="PF13735"/>
    </source>
</evidence>
<evidence type="ECO:0000256" key="7">
    <source>
        <dbReference type="ARBA" id="ARBA00022800"/>
    </source>
</evidence>
<dbReference type="SUPFAM" id="SSF81891">
    <property type="entry name" value="Poly A polymerase C-terminal region-like"/>
    <property type="match status" value="1"/>
</dbReference>
<evidence type="ECO:0000259" key="12">
    <source>
        <dbReference type="Pfam" id="PF01743"/>
    </source>
</evidence>
<keyword evidence="4" id="KW-0548">Nucleotidyltransferase</keyword>
<dbReference type="GO" id="GO:0005524">
    <property type="term" value="F:ATP binding"/>
    <property type="evidence" value="ECO:0007669"/>
    <property type="project" value="UniProtKB-KW"/>
</dbReference>
<dbReference type="InterPro" id="IPR002646">
    <property type="entry name" value="PolA_pol_head_dom"/>
</dbReference>
<protein>
    <submittedName>
        <fullName evidence="16">tRNA nucleotidyltransferase/poly polymerase</fullName>
    </submittedName>
</protein>
<proteinExistence type="inferred from homology"/>
<keyword evidence="8" id="KW-0067">ATP-binding</keyword>
<dbReference type="InterPro" id="IPR006674">
    <property type="entry name" value="HD_domain"/>
</dbReference>
<dbReference type="Gene3D" id="3.30.460.10">
    <property type="entry name" value="Beta Polymerase, domain 2"/>
    <property type="match status" value="1"/>
</dbReference>
<dbReference type="InterPro" id="IPR043519">
    <property type="entry name" value="NT_sf"/>
</dbReference>
<keyword evidence="5" id="KW-0479">Metal-binding</keyword>